<evidence type="ECO:0000256" key="7">
    <source>
        <dbReference type="ARBA" id="ARBA00023136"/>
    </source>
</evidence>
<evidence type="ECO:0000256" key="5">
    <source>
        <dbReference type="ARBA" id="ARBA00022692"/>
    </source>
</evidence>
<dbReference type="PRINTS" id="PR00812">
    <property type="entry name" value="BCTERIALGSPF"/>
</dbReference>
<feature type="transmembrane region" description="Helical" evidence="8">
    <location>
        <begin position="166"/>
        <end position="188"/>
    </location>
</feature>
<evidence type="ECO:0000256" key="3">
    <source>
        <dbReference type="ARBA" id="ARBA00022475"/>
    </source>
</evidence>
<protein>
    <recommendedName>
        <fullName evidence="9">Type II secretion system protein GspF domain-containing protein</fullName>
    </recommendedName>
</protein>
<dbReference type="InterPro" id="IPR018076">
    <property type="entry name" value="T2SS_GspF_dom"/>
</dbReference>
<feature type="transmembrane region" description="Helical" evidence="8">
    <location>
        <begin position="372"/>
        <end position="393"/>
    </location>
</feature>
<accession>A0A2H0XCD6</accession>
<evidence type="ECO:0000256" key="4">
    <source>
        <dbReference type="ARBA" id="ARBA00022519"/>
    </source>
</evidence>
<dbReference type="GO" id="GO:0015628">
    <property type="term" value="P:protein secretion by the type II secretion system"/>
    <property type="evidence" value="ECO:0007669"/>
    <property type="project" value="TreeGrafter"/>
</dbReference>
<evidence type="ECO:0000256" key="8">
    <source>
        <dbReference type="SAM" id="Phobius"/>
    </source>
</evidence>
<proteinExistence type="inferred from homology"/>
<comment type="caution">
    <text evidence="10">The sequence shown here is derived from an EMBL/GenBank/DDBJ whole genome shotgun (WGS) entry which is preliminary data.</text>
</comment>
<evidence type="ECO:0000313" key="10">
    <source>
        <dbReference type="EMBL" id="PIS22576.1"/>
    </source>
</evidence>
<dbReference type="Proteomes" id="UP000231252">
    <property type="component" value="Unassembled WGS sequence"/>
</dbReference>
<evidence type="ECO:0000256" key="1">
    <source>
        <dbReference type="ARBA" id="ARBA00004429"/>
    </source>
</evidence>
<dbReference type="InterPro" id="IPR042094">
    <property type="entry name" value="T2SS_GspF_sf"/>
</dbReference>
<dbReference type="FunFam" id="1.20.81.30:FF:000001">
    <property type="entry name" value="Type II secretion system protein F"/>
    <property type="match status" value="2"/>
</dbReference>
<keyword evidence="6 8" id="KW-1133">Transmembrane helix</keyword>
<keyword evidence="3" id="KW-1003">Cell membrane</keyword>
<feature type="transmembrane region" description="Helical" evidence="8">
    <location>
        <begin position="208"/>
        <end position="234"/>
    </location>
</feature>
<name>A0A2H0XCD6_UNCKA</name>
<comment type="subcellular location">
    <subcellularLocation>
        <location evidence="1">Cell inner membrane</location>
        <topology evidence="1">Multi-pass membrane protein</topology>
    </subcellularLocation>
</comment>
<evidence type="ECO:0000259" key="9">
    <source>
        <dbReference type="Pfam" id="PF00482"/>
    </source>
</evidence>
<dbReference type="GO" id="GO:0005886">
    <property type="term" value="C:plasma membrane"/>
    <property type="evidence" value="ECO:0007669"/>
    <property type="project" value="UniProtKB-SubCell"/>
</dbReference>
<sequence length="399" mass="43232">MKYKFTAKDASSKLVYGDLEASSVEKVGEVLKDRGLFALDVREESGGFKGFNLKSSHVGEGEVVLFTRQFATMVSAGLSVSRCLEVLLEQATNPTFKSIIANIQGQVSGGTPLSGAFSKYPAIFSNAYVSLCKAGESSGKLDDIMLKLADTMEKDKDVKGKFKTAMIYPLIIMCAMVGVFVLMMVVVVPQLADLYTTMGVDLPMMTKIMIGISGFMRAYKFFLVPGVIGGFFLLKSFLGTTKGREFWSEFMFAVPVIGAVNKLKEYSLFSRTLSMLLTSGVSMVESLSISAEVASNLALKRAVRNSLSQVERGVPLSEAMSQTKIFPPMIYKMVQVGEETGNLDAVLGRVSLYYANETDTAVARLSAALEPFILVFLGVGVGTLILSIITPIYKITTSI</sequence>
<feature type="domain" description="Type II secretion system protein GspF" evidence="9">
    <location>
        <begin position="269"/>
        <end position="391"/>
    </location>
</feature>
<dbReference type="InterPro" id="IPR003004">
    <property type="entry name" value="GspF/PilC"/>
</dbReference>
<dbReference type="PANTHER" id="PTHR30012:SF0">
    <property type="entry name" value="TYPE II SECRETION SYSTEM PROTEIN F-RELATED"/>
    <property type="match status" value="1"/>
</dbReference>
<keyword evidence="5 8" id="KW-0812">Transmembrane</keyword>
<evidence type="ECO:0000256" key="6">
    <source>
        <dbReference type="ARBA" id="ARBA00022989"/>
    </source>
</evidence>
<dbReference type="EMBL" id="PEYU01000021">
    <property type="protein sequence ID" value="PIS22576.1"/>
    <property type="molecule type" value="Genomic_DNA"/>
</dbReference>
<dbReference type="AlphaFoldDB" id="A0A2H0XCD6"/>
<keyword evidence="4" id="KW-0997">Cell inner membrane</keyword>
<feature type="domain" description="Type II secretion system protein GspF" evidence="9">
    <location>
        <begin position="66"/>
        <end position="189"/>
    </location>
</feature>
<comment type="similarity">
    <text evidence="2">Belongs to the GSP F family.</text>
</comment>
<dbReference type="Pfam" id="PF00482">
    <property type="entry name" value="T2SSF"/>
    <property type="match status" value="2"/>
</dbReference>
<dbReference type="PANTHER" id="PTHR30012">
    <property type="entry name" value="GENERAL SECRETION PATHWAY PROTEIN"/>
    <property type="match status" value="1"/>
</dbReference>
<evidence type="ECO:0000256" key="2">
    <source>
        <dbReference type="ARBA" id="ARBA00005745"/>
    </source>
</evidence>
<gene>
    <name evidence="10" type="ORF">COT50_01180</name>
</gene>
<reference evidence="11" key="1">
    <citation type="submission" date="2017-09" db="EMBL/GenBank/DDBJ databases">
        <title>Depth-based differentiation of microbial function through sediment-hosted aquifers and enrichment of novel symbionts in the deep terrestrial subsurface.</title>
        <authorList>
            <person name="Probst A.J."/>
            <person name="Ladd B."/>
            <person name="Jarett J.K."/>
            <person name="Geller-Mcgrath D.E."/>
            <person name="Sieber C.M.K."/>
            <person name="Emerson J.B."/>
            <person name="Anantharaman K."/>
            <person name="Thomas B.C."/>
            <person name="Malmstrom R."/>
            <person name="Stieglmeier M."/>
            <person name="Klingl A."/>
            <person name="Woyke T."/>
            <person name="Ryan C.M."/>
            <person name="Banfield J.F."/>
        </authorList>
    </citation>
    <scope>NUCLEOTIDE SEQUENCE [LARGE SCALE GENOMIC DNA]</scope>
</reference>
<organism evidence="10 11">
    <name type="scientific">candidate division WWE3 bacterium CG08_land_8_20_14_0_20_41_10</name>
    <dbReference type="NCBI Taxonomy" id="1975085"/>
    <lineage>
        <taxon>Bacteria</taxon>
        <taxon>Katanobacteria</taxon>
    </lineage>
</organism>
<evidence type="ECO:0000313" key="11">
    <source>
        <dbReference type="Proteomes" id="UP000231252"/>
    </source>
</evidence>
<keyword evidence="7 8" id="KW-0472">Membrane</keyword>
<dbReference type="Gene3D" id="1.20.81.30">
    <property type="entry name" value="Type II secretion system (T2SS), domain F"/>
    <property type="match status" value="2"/>
</dbReference>